<gene>
    <name evidence="10" type="ORF">BU23DRAFT_540360</name>
</gene>
<dbReference type="EMBL" id="ML976714">
    <property type="protein sequence ID" value="KAF1969050.1"/>
    <property type="molecule type" value="Genomic_DNA"/>
</dbReference>
<evidence type="ECO:0000256" key="8">
    <source>
        <dbReference type="SAM" id="MobiDB-lite"/>
    </source>
</evidence>
<proteinExistence type="inferred from homology"/>
<evidence type="ECO:0000256" key="3">
    <source>
        <dbReference type="ARBA" id="ARBA00004496"/>
    </source>
</evidence>
<feature type="compositionally biased region" description="Low complexity" evidence="8">
    <location>
        <begin position="250"/>
        <end position="261"/>
    </location>
</feature>
<evidence type="ECO:0000256" key="4">
    <source>
        <dbReference type="ARBA" id="ARBA00009461"/>
    </source>
</evidence>
<feature type="compositionally biased region" description="Acidic residues" evidence="8">
    <location>
        <begin position="497"/>
        <end position="514"/>
    </location>
</feature>
<evidence type="ECO:0000256" key="7">
    <source>
        <dbReference type="ARBA" id="ARBA00023242"/>
    </source>
</evidence>
<feature type="region of interest" description="Disordered" evidence="8">
    <location>
        <begin position="491"/>
        <end position="514"/>
    </location>
</feature>
<reference evidence="10" key="1">
    <citation type="journal article" date="2020" name="Stud. Mycol.">
        <title>101 Dothideomycetes genomes: a test case for predicting lifestyles and emergence of pathogens.</title>
        <authorList>
            <person name="Haridas S."/>
            <person name="Albert R."/>
            <person name="Binder M."/>
            <person name="Bloem J."/>
            <person name="Labutti K."/>
            <person name="Salamov A."/>
            <person name="Andreopoulos B."/>
            <person name="Baker S."/>
            <person name="Barry K."/>
            <person name="Bills G."/>
            <person name="Bluhm B."/>
            <person name="Cannon C."/>
            <person name="Castanera R."/>
            <person name="Culley D."/>
            <person name="Daum C."/>
            <person name="Ezra D."/>
            <person name="Gonzalez J."/>
            <person name="Henrissat B."/>
            <person name="Kuo A."/>
            <person name="Liang C."/>
            <person name="Lipzen A."/>
            <person name="Lutzoni F."/>
            <person name="Magnuson J."/>
            <person name="Mondo S."/>
            <person name="Nolan M."/>
            <person name="Ohm R."/>
            <person name="Pangilinan J."/>
            <person name="Park H.-J."/>
            <person name="Ramirez L."/>
            <person name="Alfaro M."/>
            <person name="Sun H."/>
            <person name="Tritt A."/>
            <person name="Yoshinaga Y."/>
            <person name="Zwiers L.-H."/>
            <person name="Turgeon B."/>
            <person name="Goodwin S."/>
            <person name="Spatafora J."/>
            <person name="Crous P."/>
            <person name="Grigoriev I."/>
        </authorList>
    </citation>
    <scope>NUCLEOTIDE SEQUENCE</scope>
    <source>
        <strain evidence="10">CBS 107.79</strain>
    </source>
</reference>
<dbReference type="GO" id="GO:0005634">
    <property type="term" value="C:nucleus"/>
    <property type="evidence" value="ECO:0007669"/>
    <property type="project" value="UniProtKB-SubCell"/>
</dbReference>
<comment type="similarity">
    <text evidence="4">Belongs to the RTC4 family.</text>
</comment>
<comment type="function">
    <text evidence="1">May be involved in a process influencing telomere capping.</text>
</comment>
<dbReference type="InterPro" id="IPR039024">
    <property type="entry name" value="RTC4"/>
</dbReference>
<comment type="subcellular location">
    <subcellularLocation>
        <location evidence="3">Cytoplasm</location>
    </subcellularLocation>
    <subcellularLocation>
        <location evidence="2">Nucleus</location>
    </subcellularLocation>
</comment>
<sequence length="514" mass="56718">MPALSRRSAPLLRIVGNKPHASSDAHEETQQTTSAMRRGKACRPQMTEEEILADPMSSQDDASAPPTPRFSQGSNKSMRRNTGRITKARAGVPSPGTKSKSIRPPQRGSFMRGLKHKDSFVEEEKENSQEGPSNSGAKRGPESVDFCIEYLSKKKARIPNVHTTPPITYTSKRTFGKQKPVAPMLIPKQGNLSHIDYLDNAFSSEKRYADISDDELPSPAAEPTSALPRVAARYAATSSLPSNANTPETAPSSPLTSLVSSSDDDDDTLQALEQELTFSQLEPEPSPNSICALCQDPVDEDEQLHFWTTHPHRTVRNQMLFCKEHKRSKARKEYKAQGFPEIDWKALPHRIRDYRAELIALLRNETEEESEFRTRHASRLVSGKAAALPSKRAHRTQSQAEKESAEKFDLASSGTGYYGPRGKRVMMETITADLSSDIREVAARDPVVGRSGFAMFVQAVLVPELTILLVMEDCEVGRGVARELVRGSGEVGGLVNEEVEDEVGGGSEEEEEDY</sequence>
<evidence type="ECO:0000313" key="11">
    <source>
        <dbReference type="Proteomes" id="UP000800036"/>
    </source>
</evidence>
<evidence type="ECO:0000256" key="1">
    <source>
        <dbReference type="ARBA" id="ARBA00002738"/>
    </source>
</evidence>
<dbReference type="InterPro" id="IPR028094">
    <property type="entry name" value="RTC4_C"/>
</dbReference>
<feature type="domain" description="Restriction of telomere capping protein 4 C-terminal" evidence="9">
    <location>
        <begin position="380"/>
        <end position="498"/>
    </location>
</feature>
<feature type="compositionally biased region" description="Basic and acidic residues" evidence="8">
    <location>
        <begin position="116"/>
        <end position="128"/>
    </location>
</feature>
<dbReference type="AlphaFoldDB" id="A0A6A5UXB9"/>
<feature type="region of interest" description="Disordered" evidence="8">
    <location>
        <begin position="383"/>
        <end position="406"/>
    </location>
</feature>
<feature type="compositionally biased region" description="Polar residues" evidence="8">
    <location>
        <begin position="238"/>
        <end position="249"/>
    </location>
</feature>
<dbReference type="GO" id="GO:0005737">
    <property type="term" value="C:cytoplasm"/>
    <property type="evidence" value="ECO:0007669"/>
    <property type="project" value="UniProtKB-SubCell"/>
</dbReference>
<evidence type="ECO:0000256" key="5">
    <source>
        <dbReference type="ARBA" id="ARBA00015162"/>
    </source>
</evidence>
<dbReference type="Pfam" id="PF14474">
    <property type="entry name" value="RTC4"/>
    <property type="match status" value="1"/>
</dbReference>
<accession>A0A6A5UXB9</accession>
<evidence type="ECO:0000259" key="9">
    <source>
        <dbReference type="SMART" id="SM01312"/>
    </source>
</evidence>
<protein>
    <recommendedName>
        <fullName evidence="5">Restriction of telomere capping protein 4</fullName>
    </recommendedName>
</protein>
<feature type="region of interest" description="Disordered" evidence="8">
    <location>
        <begin position="238"/>
        <end position="265"/>
    </location>
</feature>
<dbReference type="PANTHER" id="PTHR41391">
    <property type="entry name" value="RESTRICTION OF TELOMERE CAPPING PROTEIN 4"/>
    <property type="match status" value="1"/>
</dbReference>
<evidence type="ECO:0000256" key="2">
    <source>
        <dbReference type="ARBA" id="ARBA00004123"/>
    </source>
</evidence>
<keyword evidence="11" id="KW-1185">Reference proteome</keyword>
<keyword evidence="7" id="KW-0539">Nucleus</keyword>
<dbReference type="PANTHER" id="PTHR41391:SF1">
    <property type="entry name" value="RESTRICTION OF TELOMERE CAPPING PROTEIN 4"/>
    <property type="match status" value="1"/>
</dbReference>
<name>A0A6A5UXB9_9PLEO</name>
<feature type="region of interest" description="Disordered" evidence="8">
    <location>
        <begin position="1"/>
        <end position="142"/>
    </location>
</feature>
<dbReference type="Proteomes" id="UP000800036">
    <property type="component" value="Unassembled WGS sequence"/>
</dbReference>
<keyword evidence="6" id="KW-0963">Cytoplasm</keyword>
<dbReference type="SMART" id="SM01312">
    <property type="entry name" value="RTC4"/>
    <property type="match status" value="1"/>
</dbReference>
<dbReference type="OrthoDB" id="128308at2759"/>
<organism evidence="10 11">
    <name type="scientific">Bimuria novae-zelandiae CBS 107.79</name>
    <dbReference type="NCBI Taxonomy" id="1447943"/>
    <lineage>
        <taxon>Eukaryota</taxon>
        <taxon>Fungi</taxon>
        <taxon>Dikarya</taxon>
        <taxon>Ascomycota</taxon>
        <taxon>Pezizomycotina</taxon>
        <taxon>Dothideomycetes</taxon>
        <taxon>Pleosporomycetidae</taxon>
        <taxon>Pleosporales</taxon>
        <taxon>Massarineae</taxon>
        <taxon>Didymosphaeriaceae</taxon>
        <taxon>Bimuria</taxon>
    </lineage>
</organism>
<evidence type="ECO:0000313" key="10">
    <source>
        <dbReference type="EMBL" id="KAF1969050.1"/>
    </source>
</evidence>
<evidence type="ECO:0000256" key="6">
    <source>
        <dbReference type="ARBA" id="ARBA00022490"/>
    </source>
</evidence>